<proteinExistence type="predicted"/>
<evidence type="ECO:0000313" key="2">
    <source>
        <dbReference type="Proteomes" id="UP001586593"/>
    </source>
</evidence>
<organism evidence="1 2">
    <name type="scientific">Phialemonium thermophilum</name>
    <dbReference type="NCBI Taxonomy" id="223376"/>
    <lineage>
        <taxon>Eukaryota</taxon>
        <taxon>Fungi</taxon>
        <taxon>Dikarya</taxon>
        <taxon>Ascomycota</taxon>
        <taxon>Pezizomycotina</taxon>
        <taxon>Sordariomycetes</taxon>
        <taxon>Sordariomycetidae</taxon>
        <taxon>Cephalothecales</taxon>
        <taxon>Cephalothecaceae</taxon>
        <taxon>Phialemonium</taxon>
    </lineage>
</organism>
<reference evidence="1 2" key="1">
    <citation type="journal article" date="2024" name="Commun. Biol.">
        <title>Comparative genomic analysis of thermophilic fungi reveals convergent evolutionary adaptations and gene losses.</title>
        <authorList>
            <person name="Steindorff A.S."/>
            <person name="Aguilar-Pontes M.V."/>
            <person name="Robinson A.J."/>
            <person name="Andreopoulos B."/>
            <person name="LaButti K."/>
            <person name="Kuo A."/>
            <person name="Mondo S."/>
            <person name="Riley R."/>
            <person name="Otillar R."/>
            <person name="Haridas S."/>
            <person name="Lipzen A."/>
            <person name="Grimwood J."/>
            <person name="Schmutz J."/>
            <person name="Clum A."/>
            <person name="Reid I.D."/>
            <person name="Moisan M.C."/>
            <person name="Butler G."/>
            <person name="Nguyen T.T.M."/>
            <person name="Dewar K."/>
            <person name="Conant G."/>
            <person name="Drula E."/>
            <person name="Henrissat B."/>
            <person name="Hansel C."/>
            <person name="Singer S."/>
            <person name="Hutchinson M.I."/>
            <person name="de Vries R.P."/>
            <person name="Natvig D.O."/>
            <person name="Powell A.J."/>
            <person name="Tsang A."/>
            <person name="Grigoriev I.V."/>
        </authorList>
    </citation>
    <scope>NUCLEOTIDE SEQUENCE [LARGE SCALE GENOMIC DNA]</scope>
    <source>
        <strain evidence="1 2">ATCC 24622</strain>
    </source>
</reference>
<name>A0ABR3WVW8_9PEZI</name>
<evidence type="ECO:0000313" key="1">
    <source>
        <dbReference type="EMBL" id="KAL1867820.1"/>
    </source>
</evidence>
<dbReference type="EMBL" id="JAZHXJ010000231">
    <property type="protein sequence ID" value="KAL1867820.1"/>
    <property type="molecule type" value="Genomic_DNA"/>
</dbReference>
<keyword evidence="2" id="KW-1185">Reference proteome</keyword>
<comment type="caution">
    <text evidence="1">The sequence shown here is derived from an EMBL/GenBank/DDBJ whole genome shotgun (WGS) entry which is preliminary data.</text>
</comment>
<accession>A0ABR3WVW8</accession>
<sequence>MAKTAFQTCARVNRPHICGTSQSMQLSQFSRSWIIVACLSTCANQSRNWPRGFLRPSLGDHLVRNVRHLLFWDQLSANLPNIQVLKAHYPL</sequence>
<dbReference type="Proteomes" id="UP001586593">
    <property type="component" value="Unassembled WGS sequence"/>
</dbReference>
<gene>
    <name evidence="1" type="ORF">VTK73DRAFT_3994</name>
</gene>
<protein>
    <submittedName>
        <fullName evidence="1">Uncharacterized protein</fullName>
    </submittedName>
</protein>